<reference evidence="2 3" key="2">
    <citation type="submission" date="2020-04" db="EMBL/GenBank/DDBJ databases">
        <title>Genome sequencing and assembly of multiple isolates from the Colletotrichum gloeosporioides species complex.</title>
        <authorList>
            <person name="Gan P."/>
            <person name="Shirasu K."/>
        </authorList>
    </citation>
    <scope>NUCLEOTIDE SEQUENCE [LARGE SCALE GENOMIC DNA]</scope>
    <source>
        <strain evidence="2 3">Nara gc5</strain>
    </source>
</reference>
<keyword evidence="3" id="KW-1185">Reference proteome</keyword>
<dbReference type="RefSeq" id="XP_031881435.1">
    <property type="nucleotide sequence ID" value="XM_032021698.1"/>
</dbReference>
<feature type="region of interest" description="Disordered" evidence="1">
    <location>
        <begin position="21"/>
        <end position="85"/>
    </location>
</feature>
<accession>A0A7J6IKT5</accession>
<feature type="compositionally biased region" description="Low complexity" evidence="1">
    <location>
        <begin position="24"/>
        <end position="37"/>
    </location>
</feature>
<dbReference type="Proteomes" id="UP000011096">
    <property type="component" value="Unassembled WGS sequence"/>
</dbReference>
<reference evidence="2 3" key="1">
    <citation type="submission" date="2012-08" db="EMBL/GenBank/DDBJ databases">
        <authorList>
            <person name="Gan P.H.P."/>
            <person name="Ikeda K."/>
            <person name="Irieda H."/>
            <person name="Narusaka M."/>
            <person name="O'Connell R.J."/>
            <person name="Narusaka Y."/>
            <person name="Takano Y."/>
            <person name="Kubo Y."/>
            <person name="Shirasu K."/>
        </authorList>
    </citation>
    <scope>NUCLEOTIDE SEQUENCE [LARGE SCALE GENOMIC DNA]</scope>
    <source>
        <strain evidence="2 3">Nara gc5</strain>
    </source>
</reference>
<evidence type="ECO:0000313" key="2">
    <source>
        <dbReference type="EMBL" id="KAF4477380.1"/>
    </source>
</evidence>
<name>A0A7J6IKT5_COLFN</name>
<dbReference type="EMBL" id="ANPB02000008">
    <property type="protein sequence ID" value="KAF4477380.1"/>
    <property type="molecule type" value="Genomic_DNA"/>
</dbReference>
<feature type="region of interest" description="Disordered" evidence="1">
    <location>
        <begin position="239"/>
        <end position="259"/>
    </location>
</feature>
<dbReference type="OrthoDB" id="4804990at2759"/>
<dbReference type="InParanoid" id="A0A7J6IKT5"/>
<sequence length="312" mass="34154">MSPRDPILVPRTNPVECEVIPIASMSSGGSYESPPSYRWTMGQPTDKLLPSSQPPRYAPDNTRSESVSGSSTSNGAIADSDTVKMPPALRTWGPISPWPEFRIFSPDKKHSYAAYRAGTFSGKRGTITIRDGATDGHDTLVTVGKSPGMSFMRSIIVTVEARPELHQEQFTTTMSSGSMFVSSRQRWIFEIPIVTNGELTWERFRWNFTGGKTIKDTVGCTWGYQLVWLPRPTTLPGIRTGDGAPLKPQGTGPQRPAQATGRGEIVAVISMCLACCSAEPYRFKFFGTGLRGTLGEKFEVVAVATGFWLCTR</sequence>
<protein>
    <submittedName>
        <fullName evidence="2">Uncharacterized protein</fullName>
    </submittedName>
</protein>
<evidence type="ECO:0000256" key="1">
    <source>
        <dbReference type="SAM" id="MobiDB-lite"/>
    </source>
</evidence>
<proteinExistence type="predicted"/>
<comment type="caution">
    <text evidence="2">The sequence shown here is derived from an EMBL/GenBank/DDBJ whole genome shotgun (WGS) entry which is preliminary data.</text>
</comment>
<gene>
    <name evidence="2" type="ORF">CGGC5_v013301</name>
</gene>
<organism evidence="2 3">
    <name type="scientific">Colletotrichum fructicola (strain Nara gc5)</name>
    <name type="common">Anthracnose fungus</name>
    <name type="synonym">Colletotrichum gloeosporioides (strain Nara gc5)</name>
    <dbReference type="NCBI Taxonomy" id="1213859"/>
    <lineage>
        <taxon>Eukaryota</taxon>
        <taxon>Fungi</taxon>
        <taxon>Dikarya</taxon>
        <taxon>Ascomycota</taxon>
        <taxon>Pezizomycotina</taxon>
        <taxon>Sordariomycetes</taxon>
        <taxon>Hypocreomycetidae</taxon>
        <taxon>Glomerellales</taxon>
        <taxon>Glomerellaceae</taxon>
        <taxon>Colletotrichum</taxon>
        <taxon>Colletotrichum gloeosporioides species complex</taxon>
    </lineage>
</organism>
<dbReference type="AlphaFoldDB" id="A0A7J6IKT5"/>
<evidence type="ECO:0000313" key="3">
    <source>
        <dbReference type="Proteomes" id="UP000011096"/>
    </source>
</evidence>
<dbReference type="GeneID" id="43605900"/>
<feature type="compositionally biased region" description="Low complexity" evidence="1">
    <location>
        <begin position="64"/>
        <end position="73"/>
    </location>
</feature>